<sequence length="97" mass="10712">MGSSEVLDSSGKRANFPVSFSFLDLDFDYLGFVSVFRSMLILAFETVVPTGMMNLLPMIEKSDQNQAPPNLNSPLNMVRHLVGGGGRVETMKKSEIR</sequence>
<reference evidence="2 3" key="1">
    <citation type="journal article" date="2015" name="Proc. Natl. Acad. Sci. U.S.A.">
        <title>The resurrection genome of Boea hygrometrica: A blueprint for survival of dehydration.</title>
        <authorList>
            <person name="Xiao L."/>
            <person name="Yang G."/>
            <person name="Zhang L."/>
            <person name="Yang X."/>
            <person name="Zhao S."/>
            <person name="Ji Z."/>
            <person name="Zhou Q."/>
            <person name="Hu M."/>
            <person name="Wang Y."/>
            <person name="Chen M."/>
            <person name="Xu Y."/>
            <person name="Jin H."/>
            <person name="Xiao X."/>
            <person name="Hu G."/>
            <person name="Bao F."/>
            <person name="Hu Y."/>
            <person name="Wan P."/>
            <person name="Li L."/>
            <person name="Deng X."/>
            <person name="Kuang T."/>
            <person name="Xiang C."/>
            <person name="Zhu J.K."/>
            <person name="Oliver M.J."/>
            <person name="He Y."/>
        </authorList>
    </citation>
    <scope>NUCLEOTIDE SEQUENCE [LARGE SCALE GENOMIC DNA]</scope>
    <source>
        <strain evidence="3">cv. XS01</strain>
    </source>
</reference>
<gene>
    <name evidence="2" type="ORF">F511_41950</name>
</gene>
<proteinExistence type="predicted"/>
<protein>
    <submittedName>
        <fullName evidence="2">Uncharacterized protein</fullName>
    </submittedName>
</protein>
<evidence type="ECO:0000313" key="2">
    <source>
        <dbReference type="EMBL" id="KZV33269.1"/>
    </source>
</evidence>
<feature type="transmembrane region" description="Helical" evidence="1">
    <location>
        <begin position="29"/>
        <end position="48"/>
    </location>
</feature>
<dbReference type="Proteomes" id="UP000250235">
    <property type="component" value="Unassembled WGS sequence"/>
</dbReference>
<dbReference type="AlphaFoldDB" id="A0A2Z7BIL8"/>
<keyword evidence="1" id="KW-0472">Membrane</keyword>
<keyword evidence="1" id="KW-0812">Transmembrane</keyword>
<evidence type="ECO:0000256" key="1">
    <source>
        <dbReference type="SAM" id="Phobius"/>
    </source>
</evidence>
<evidence type="ECO:0000313" key="3">
    <source>
        <dbReference type="Proteomes" id="UP000250235"/>
    </source>
</evidence>
<keyword evidence="3" id="KW-1185">Reference proteome</keyword>
<organism evidence="2 3">
    <name type="scientific">Dorcoceras hygrometricum</name>
    <dbReference type="NCBI Taxonomy" id="472368"/>
    <lineage>
        <taxon>Eukaryota</taxon>
        <taxon>Viridiplantae</taxon>
        <taxon>Streptophyta</taxon>
        <taxon>Embryophyta</taxon>
        <taxon>Tracheophyta</taxon>
        <taxon>Spermatophyta</taxon>
        <taxon>Magnoliopsida</taxon>
        <taxon>eudicotyledons</taxon>
        <taxon>Gunneridae</taxon>
        <taxon>Pentapetalae</taxon>
        <taxon>asterids</taxon>
        <taxon>lamiids</taxon>
        <taxon>Lamiales</taxon>
        <taxon>Gesneriaceae</taxon>
        <taxon>Didymocarpoideae</taxon>
        <taxon>Trichosporeae</taxon>
        <taxon>Loxocarpinae</taxon>
        <taxon>Dorcoceras</taxon>
    </lineage>
</organism>
<keyword evidence="1" id="KW-1133">Transmembrane helix</keyword>
<accession>A0A2Z7BIL8</accession>
<dbReference type="OrthoDB" id="1937734at2759"/>
<name>A0A2Z7BIL8_9LAMI</name>
<dbReference type="EMBL" id="KV005935">
    <property type="protein sequence ID" value="KZV33269.1"/>
    <property type="molecule type" value="Genomic_DNA"/>
</dbReference>